<keyword evidence="2" id="KW-1185">Reference proteome</keyword>
<organism evidence="1 2">
    <name type="scientific">Dermatophagoides pteronyssinus</name>
    <name type="common">European house dust mite</name>
    <dbReference type="NCBI Taxonomy" id="6956"/>
    <lineage>
        <taxon>Eukaryota</taxon>
        <taxon>Metazoa</taxon>
        <taxon>Ecdysozoa</taxon>
        <taxon>Arthropoda</taxon>
        <taxon>Chelicerata</taxon>
        <taxon>Arachnida</taxon>
        <taxon>Acari</taxon>
        <taxon>Acariformes</taxon>
        <taxon>Sarcoptiformes</taxon>
        <taxon>Astigmata</taxon>
        <taxon>Psoroptidia</taxon>
        <taxon>Analgoidea</taxon>
        <taxon>Pyroglyphidae</taxon>
        <taxon>Dermatophagoidinae</taxon>
        <taxon>Dermatophagoides</taxon>
    </lineage>
</organism>
<comment type="caution">
    <text evidence="1">The sequence shown here is derived from an EMBL/GenBank/DDBJ whole genome shotgun (WGS) entry which is preliminary data.</text>
</comment>
<accession>A0ABQ8IQM2</accession>
<reference evidence="1 2" key="2">
    <citation type="journal article" date="2022" name="Mol. Biol. Evol.">
        <title>Comparative Genomics Reveals Insights into the Divergent Evolution of Astigmatic Mites and Household Pest Adaptations.</title>
        <authorList>
            <person name="Xiong Q."/>
            <person name="Wan A.T."/>
            <person name="Liu X."/>
            <person name="Fung C.S."/>
            <person name="Xiao X."/>
            <person name="Malainual N."/>
            <person name="Hou J."/>
            <person name="Wang L."/>
            <person name="Wang M."/>
            <person name="Yang K.Y."/>
            <person name="Cui Y."/>
            <person name="Leung E.L."/>
            <person name="Nong W."/>
            <person name="Shin S.K."/>
            <person name="Au S.W."/>
            <person name="Jeong K.Y."/>
            <person name="Chew F.T."/>
            <person name="Hui J.H."/>
            <person name="Leung T.F."/>
            <person name="Tungtrongchitr A."/>
            <person name="Zhong N."/>
            <person name="Liu Z."/>
            <person name="Tsui S.K."/>
        </authorList>
    </citation>
    <scope>NUCLEOTIDE SEQUENCE [LARGE SCALE GENOMIC DNA]</scope>
    <source>
        <strain evidence="1">Derp</strain>
    </source>
</reference>
<evidence type="ECO:0000313" key="2">
    <source>
        <dbReference type="Proteomes" id="UP000887458"/>
    </source>
</evidence>
<evidence type="ECO:0000313" key="1">
    <source>
        <dbReference type="EMBL" id="KAH9412612.1"/>
    </source>
</evidence>
<sequence>MRDTEGRIAIQAICVFLHKMRSENSDNIIAVNWGIDSESLVSSYIKSKLKAKVENLPEIRNWLDGLCLVWRSK</sequence>
<dbReference type="Proteomes" id="UP000887458">
    <property type="component" value="Unassembled WGS sequence"/>
</dbReference>
<dbReference type="EMBL" id="NJHN03000129">
    <property type="protein sequence ID" value="KAH9412612.1"/>
    <property type="molecule type" value="Genomic_DNA"/>
</dbReference>
<name>A0ABQ8IQM2_DERPT</name>
<protein>
    <submittedName>
        <fullName evidence="1">Uncharacterized protein</fullName>
    </submittedName>
</protein>
<reference evidence="1 2" key="1">
    <citation type="journal article" date="2018" name="J. Allergy Clin. Immunol.">
        <title>High-quality assembly of Dermatophagoides pteronyssinus genome and transcriptome reveals a wide range of novel allergens.</title>
        <authorList>
            <person name="Liu X.Y."/>
            <person name="Yang K.Y."/>
            <person name="Wang M.Q."/>
            <person name="Kwok J.S."/>
            <person name="Zeng X."/>
            <person name="Yang Z."/>
            <person name="Xiao X.J."/>
            <person name="Lau C.P."/>
            <person name="Li Y."/>
            <person name="Huang Z.M."/>
            <person name="Ba J.G."/>
            <person name="Yim A.K."/>
            <person name="Ouyang C.Y."/>
            <person name="Ngai S.M."/>
            <person name="Chan T.F."/>
            <person name="Leung E.L."/>
            <person name="Liu L."/>
            <person name="Liu Z.G."/>
            <person name="Tsui S.K."/>
        </authorList>
    </citation>
    <scope>NUCLEOTIDE SEQUENCE [LARGE SCALE GENOMIC DNA]</scope>
    <source>
        <strain evidence="1">Derp</strain>
    </source>
</reference>
<proteinExistence type="predicted"/>
<gene>
    <name evidence="1" type="ORF">DERP_006574</name>
</gene>